<accession>G5IZ95</accession>
<evidence type="ECO:0000256" key="2">
    <source>
        <dbReference type="ARBA" id="ARBA00005551"/>
    </source>
</evidence>
<feature type="transmembrane region" description="Helical" evidence="11">
    <location>
        <begin position="246"/>
        <end position="266"/>
    </location>
</feature>
<feature type="transmembrane region" description="Helical" evidence="11">
    <location>
        <begin position="32"/>
        <end position="51"/>
    </location>
</feature>
<dbReference type="AlphaFoldDB" id="G5IZ95"/>
<dbReference type="PATRIC" id="fig|423471.3.peg.540"/>
<reference evidence="13 14" key="1">
    <citation type="journal article" date="2011" name="Front. Microbiol.">
        <title>Two Strains of Crocosphaera watsonii with Highly Conserved Genomes are Distinguished by Strain-Specific Features.</title>
        <authorList>
            <person name="Bench S.R."/>
            <person name="Ilikchyan I.N."/>
            <person name="Tripp H.J."/>
            <person name="Zehr J.P."/>
        </authorList>
    </citation>
    <scope>NUCLEOTIDE SEQUENCE [LARGE SCALE GENOMIC DNA]</scope>
    <source>
        <strain evidence="13 14">WH 0003</strain>
    </source>
</reference>
<keyword evidence="7" id="KW-0915">Sodium</keyword>
<feature type="transmembrane region" description="Helical" evidence="11">
    <location>
        <begin position="212"/>
        <end position="234"/>
    </location>
</feature>
<evidence type="ECO:0000259" key="12">
    <source>
        <dbReference type="Pfam" id="PF00999"/>
    </source>
</evidence>
<feature type="transmembrane region" description="Helical" evidence="11">
    <location>
        <begin position="286"/>
        <end position="315"/>
    </location>
</feature>
<feature type="transmembrane region" description="Helical" evidence="11">
    <location>
        <begin position="407"/>
        <end position="437"/>
    </location>
</feature>
<keyword evidence="9 11" id="KW-0472">Membrane</keyword>
<feature type="transmembrane region" description="Helical" evidence="11">
    <location>
        <begin position="63"/>
        <end position="83"/>
    </location>
</feature>
<evidence type="ECO:0000256" key="3">
    <source>
        <dbReference type="ARBA" id="ARBA00022448"/>
    </source>
</evidence>
<dbReference type="Proteomes" id="UP000003477">
    <property type="component" value="Unassembled WGS sequence"/>
</dbReference>
<proteinExistence type="inferred from homology"/>
<feature type="domain" description="Cation/H+ exchanger transmembrane" evidence="12">
    <location>
        <begin position="49"/>
        <end position="441"/>
    </location>
</feature>
<keyword evidence="8" id="KW-0406">Ion transport</keyword>
<evidence type="ECO:0000256" key="7">
    <source>
        <dbReference type="ARBA" id="ARBA00023053"/>
    </source>
</evidence>
<evidence type="ECO:0000256" key="11">
    <source>
        <dbReference type="SAM" id="Phobius"/>
    </source>
</evidence>
<evidence type="ECO:0000256" key="10">
    <source>
        <dbReference type="ARBA" id="ARBA00023201"/>
    </source>
</evidence>
<evidence type="ECO:0000256" key="5">
    <source>
        <dbReference type="ARBA" id="ARBA00022692"/>
    </source>
</evidence>
<keyword evidence="4" id="KW-0050">Antiport</keyword>
<dbReference type="GO" id="GO:0016020">
    <property type="term" value="C:membrane"/>
    <property type="evidence" value="ECO:0007669"/>
    <property type="project" value="UniProtKB-SubCell"/>
</dbReference>
<evidence type="ECO:0000313" key="13">
    <source>
        <dbReference type="EMBL" id="EHJ14740.1"/>
    </source>
</evidence>
<evidence type="ECO:0000256" key="1">
    <source>
        <dbReference type="ARBA" id="ARBA00004141"/>
    </source>
</evidence>
<dbReference type="GeneID" id="88764501"/>
<keyword evidence="5 11" id="KW-0812">Transmembrane</keyword>
<dbReference type="GO" id="GO:0006814">
    <property type="term" value="P:sodium ion transport"/>
    <property type="evidence" value="ECO:0007669"/>
    <property type="project" value="UniProtKB-KW"/>
</dbReference>
<name>G5IZ95_CROWT</name>
<comment type="similarity">
    <text evidence="2">Belongs to the monovalent cation:proton antiporter 2 (CPA2) transporter (TC 2.A.37) family.</text>
</comment>
<evidence type="ECO:0000256" key="9">
    <source>
        <dbReference type="ARBA" id="ARBA00023136"/>
    </source>
</evidence>
<feature type="transmembrane region" description="Helical" evidence="11">
    <location>
        <begin position="151"/>
        <end position="173"/>
    </location>
</feature>
<sequence length="459" mass="48078">MIEPISLINNALQWCSPSLLATATEGESYGKALAVSLALVSLSIYVFSRFFEEIAARLALPSVLGNLVAGVVIGVSGLHLVVLDGGEINPSLSHLIEILSNSTPEQVKAVFEEPVPLIIDEYSEFGVGVLLFLIGLESDLKELLKVGFQSASVAIVGVTLPFVLGFLGLTYLFHVPTLPALFAGAALTATSIGITAKVMQDLGVLKSKEGQIILGAAILDDILGIVILAVVISIVETGEVDVVKALTLILIAAAFMIAAIVLNQFFGPWFVTQLEKLKSPNRGMGYFILFIFLSFLAGVVGLEPILGAFAAGLILGGTTARERLVEAIEVLSVVFSTVFFVSIGAKTDLSVLNPSVPANREGLIIAGFLIIVAIVGKVSAGFFAFTDEKINRLGIGTGMIPRGEVGLVFAGLGSATGALPPSIDVAIVLMVIATTFLSPPLLRLVFDTSESPSELVQSD</sequence>
<dbReference type="Gene3D" id="1.20.1530.20">
    <property type="match status" value="1"/>
</dbReference>
<organism evidence="13 14">
    <name type="scientific">Crocosphaera watsonii WH 0003</name>
    <dbReference type="NCBI Taxonomy" id="423471"/>
    <lineage>
        <taxon>Bacteria</taxon>
        <taxon>Bacillati</taxon>
        <taxon>Cyanobacteriota</taxon>
        <taxon>Cyanophyceae</taxon>
        <taxon>Oscillatoriophycideae</taxon>
        <taxon>Chroococcales</taxon>
        <taxon>Aphanothecaceae</taxon>
        <taxon>Crocosphaera</taxon>
    </lineage>
</organism>
<dbReference type="GO" id="GO:0015297">
    <property type="term" value="F:antiporter activity"/>
    <property type="evidence" value="ECO:0007669"/>
    <property type="project" value="UniProtKB-KW"/>
</dbReference>
<dbReference type="PANTHER" id="PTHR43562:SF3">
    <property type="entry name" value="SODIUM ION_PROTON EXCHANGER (EUROFUNG)"/>
    <property type="match status" value="1"/>
</dbReference>
<feature type="transmembrane region" description="Helical" evidence="11">
    <location>
        <begin position="327"/>
        <end position="345"/>
    </location>
</feature>
<evidence type="ECO:0000256" key="8">
    <source>
        <dbReference type="ARBA" id="ARBA00023065"/>
    </source>
</evidence>
<gene>
    <name evidence="13" type="ORF">CWATWH0003_0589</name>
</gene>
<dbReference type="InterPro" id="IPR038770">
    <property type="entry name" value="Na+/solute_symporter_sf"/>
</dbReference>
<keyword evidence="10" id="KW-0739">Sodium transport</keyword>
<evidence type="ECO:0000256" key="6">
    <source>
        <dbReference type="ARBA" id="ARBA00022989"/>
    </source>
</evidence>
<dbReference type="Pfam" id="PF00999">
    <property type="entry name" value="Na_H_Exchanger"/>
    <property type="match status" value="1"/>
</dbReference>
<dbReference type="EMBL" id="AESD01000101">
    <property type="protein sequence ID" value="EHJ14740.1"/>
    <property type="molecule type" value="Genomic_DNA"/>
</dbReference>
<protein>
    <submittedName>
        <fullName evidence="13">Sodium/hydrogen exchanger</fullName>
    </submittedName>
</protein>
<evidence type="ECO:0000256" key="4">
    <source>
        <dbReference type="ARBA" id="ARBA00022449"/>
    </source>
</evidence>
<keyword evidence="3" id="KW-0813">Transport</keyword>
<evidence type="ECO:0000313" key="14">
    <source>
        <dbReference type="Proteomes" id="UP000003477"/>
    </source>
</evidence>
<dbReference type="RefSeq" id="WP_007309185.1">
    <property type="nucleotide sequence ID" value="NZ_AESD01000101.1"/>
</dbReference>
<dbReference type="GO" id="GO:1902600">
    <property type="term" value="P:proton transmembrane transport"/>
    <property type="evidence" value="ECO:0007669"/>
    <property type="project" value="InterPro"/>
</dbReference>
<feature type="transmembrane region" description="Helical" evidence="11">
    <location>
        <begin position="180"/>
        <end position="200"/>
    </location>
</feature>
<keyword evidence="6 11" id="KW-1133">Transmembrane helix</keyword>
<comment type="subcellular location">
    <subcellularLocation>
        <location evidence="1">Membrane</location>
        <topology evidence="1">Multi-pass membrane protein</topology>
    </subcellularLocation>
</comment>
<comment type="caution">
    <text evidence="13">The sequence shown here is derived from an EMBL/GenBank/DDBJ whole genome shotgun (WGS) entry which is preliminary data.</text>
</comment>
<dbReference type="InterPro" id="IPR006153">
    <property type="entry name" value="Cation/H_exchanger_TM"/>
</dbReference>
<dbReference type="PANTHER" id="PTHR43562">
    <property type="entry name" value="NAPA-TYPE SODIUM/HYDROGEN ANTIPORTER"/>
    <property type="match status" value="1"/>
</dbReference>
<feature type="transmembrane region" description="Helical" evidence="11">
    <location>
        <begin position="365"/>
        <end position="386"/>
    </location>
</feature>